<dbReference type="OrthoDB" id="206969at2759"/>
<sequence>MGPSRMPSIVARIMAFKPVDNSILHTTWKEKSCAHTRNSSSDFKELSIGSPKSSLKFGVAPSALGSGRRSIAEADVPILSSIGVDSVKQGHVDTEGLGCYKGKNSGSYVNYESNSGNYDGLTTIYDGSMAAMSHPTMMYMRESSAVVENVVNMPGIGKRRKDAIPDNIVHKVKQDELMKNRSKEDHAKLTRIAFGPSYQVYNEQIGDLLDPIRRNLQGLSNRKVGASSINSKSSQSHIIFTCVIESWCKVYHSSVKLYFCSTFTSKFWNTAETSSQAYDSATNDVVVHLGTDDVSRMTNGLTDSKFISNPRDALRNFREASPQADDQFQMKATYNASRYINGQTCSEFHTKAQLSTLTSPRETSTQEDYHVSNGGPMHFGVDDVSRTINRQTGTAFQTYSRSTLAIPREMGTQKEYCVSNGGDIHFGINVVSTTINRQTESGFRVNPHSTLAIPMETSTQGNYQLSNRGFRFINAQTCSALHTNPRSTVTIPIPRKTSTKENCHVSNGNSMHHGISDVSRIINGQTGSGVHSNSHIALVIPRETNTQADDGGVMHLAVDNFCRTIDEITGFRVHTNPLSKFTNPRDTSTQAHDSISNRGVAQLDTNDAYMAANAKTGIESDSQTSATPHLAREIFNVLIKCEYAQSNSVADNELPMMLTSINLLGLLESMQ</sequence>
<accession>A0A7J7P5A8</accession>
<reference evidence="2 3" key="1">
    <citation type="journal article" date="2020" name="IScience">
        <title>Genome Sequencing of the Endangered Kingdonia uniflora (Circaeasteraceae, Ranunculales) Reveals Potential Mechanisms of Evolutionary Specialization.</title>
        <authorList>
            <person name="Sun Y."/>
            <person name="Deng T."/>
            <person name="Zhang A."/>
            <person name="Moore M.J."/>
            <person name="Landis J.B."/>
            <person name="Lin N."/>
            <person name="Zhang H."/>
            <person name="Zhang X."/>
            <person name="Huang J."/>
            <person name="Zhang X."/>
            <person name="Sun H."/>
            <person name="Wang H."/>
        </authorList>
    </citation>
    <scope>NUCLEOTIDE SEQUENCE [LARGE SCALE GENOMIC DNA]</scope>
    <source>
        <strain evidence="2">TB1705</strain>
        <tissue evidence="2">Leaf</tissue>
    </source>
</reference>
<gene>
    <name evidence="2" type="ORF">GIB67_006281</name>
</gene>
<evidence type="ECO:0000313" key="3">
    <source>
        <dbReference type="Proteomes" id="UP000541444"/>
    </source>
</evidence>
<protein>
    <submittedName>
        <fullName evidence="2">Uncharacterized protein</fullName>
    </submittedName>
</protein>
<comment type="caution">
    <text evidence="2">The sequence shown here is derived from an EMBL/GenBank/DDBJ whole genome shotgun (WGS) entry which is preliminary data.</text>
</comment>
<evidence type="ECO:0000256" key="1">
    <source>
        <dbReference type="SAM" id="MobiDB-lite"/>
    </source>
</evidence>
<dbReference type="InterPro" id="IPR027417">
    <property type="entry name" value="P-loop_NTPase"/>
</dbReference>
<organism evidence="2 3">
    <name type="scientific">Kingdonia uniflora</name>
    <dbReference type="NCBI Taxonomy" id="39325"/>
    <lineage>
        <taxon>Eukaryota</taxon>
        <taxon>Viridiplantae</taxon>
        <taxon>Streptophyta</taxon>
        <taxon>Embryophyta</taxon>
        <taxon>Tracheophyta</taxon>
        <taxon>Spermatophyta</taxon>
        <taxon>Magnoliopsida</taxon>
        <taxon>Ranunculales</taxon>
        <taxon>Circaeasteraceae</taxon>
        <taxon>Kingdonia</taxon>
    </lineage>
</organism>
<dbReference type="EMBL" id="JACGCM010000252">
    <property type="protein sequence ID" value="KAF6174629.1"/>
    <property type="molecule type" value="Genomic_DNA"/>
</dbReference>
<dbReference type="AlphaFoldDB" id="A0A7J7P5A8"/>
<feature type="region of interest" description="Disordered" evidence="1">
    <location>
        <begin position="356"/>
        <end position="377"/>
    </location>
</feature>
<dbReference type="Proteomes" id="UP000541444">
    <property type="component" value="Unassembled WGS sequence"/>
</dbReference>
<keyword evidence="3" id="KW-1185">Reference proteome</keyword>
<evidence type="ECO:0000313" key="2">
    <source>
        <dbReference type="EMBL" id="KAF6174629.1"/>
    </source>
</evidence>
<proteinExistence type="predicted"/>
<dbReference type="SUPFAM" id="SSF52540">
    <property type="entry name" value="P-loop containing nucleoside triphosphate hydrolases"/>
    <property type="match status" value="1"/>
</dbReference>
<name>A0A7J7P5A8_9MAGN</name>